<organism evidence="4 5">
    <name type="scientific">Botrytis tulipae</name>
    <dbReference type="NCBI Taxonomy" id="87230"/>
    <lineage>
        <taxon>Eukaryota</taxon>
        <taxon>Fungi</taxon>
        <taxon>Dikarya</taxon>
        <taxon>Ascomycota</taxon>
        <taxon>Pezizomycotina</taxon>
        <taxon>Leotiomycetes</taxon>
        <taxon>Helotiales</taxon>
        <taxon>Sclerotiniaceae</taxon>
        <taxon>Botrytis</taxon>
    </lineage>
</organism>
<proteinExistence type="predicted"/>
<gene>
    <name evidence="4" type="ORF">BTUL_0225g00030</name>
</gene>
<evidence type="ECO:0000256" key="1">
    <source>
        <dbReference type="PROSITE-ProRule" id="PRU00723"/>
    </source>
</evidence>
<evidence type="ECO:0000313" key="4">
    <source>
        <dbReference type="EMBL" id="TGO08112.1"/>
    </source>
</evidence>
<feature type="compositionally biased region" description="Basic residues" evidence="2">
    <location>
        <begin position="366"/>
        <end position="375"/>
    </location>
</feature>
<keyword evidence="1" id="KW-0479">Metal-binding</keyword>
<dbReference type="InterPro" id="IPR000571">
    <property type="entry name" value="Znf_CCCH"/>
</dbReference>
<dbReference type="Pfam" id="PF00642">
    <property type="entry name" value="zf-CCCH"/>
    <property type="match status" value="1"/>
</dbReference>
<evidence type="ECO:0000256" key="2">
    <source>
        <dbReference type="SAM" id="MobiDB-lite"/>
    </source>
</evidence>
<keyword evidence="1" id="KW-0862">Zinc</keyword>
<feature type="region of interest" description="Disordered" evidence="2">
    <location>
        <begin position="407"/>
        <end position="466"/>
    </location>
</feature>
<dbReference type="Proteomes" id="UP000297777">
    <property type="component" value="Unassembled WGS sequence"/>
</dbReference>
<accession>A0A4Z1EBL0</accession>
<feature type="compositionally biased region" description="Polar residues" evidence="2">
    <location>
        <begin position="440"/>
        <end position="463"/>
    </location>
</feature>
<feature type="compositionally biased region" description="Polar residues" evidence="2">
    <location>
        <begin position="529"/>
        <end position="541"/>
    </location>
</feature>
<keyword evidence="5" id="KW-1185">Reference proteome</keyword>
<comment type="caution">
    <text evidence="4">The sequence shown here is derived from an EMBL/GenBank/DDBJ whole genome shotgun (WGS) entry which is preliminary data.</text>
</comment>
<feature type="compositionally biased region" description="Polar residues" evidence="2">
    <location>
        <begin position="508"/>
        <end position="519"/>
    </location>
</feature>
<feature type="domain" description="C3H1-type" evidence="3">
    <location>
        <begin position="138"/>
        <end position="165"/>
    </location>
</feature>
<dbReference type="GO" id="GO:0008270">
    <property type="term" value="F:zinc ion binding"/>
    <property type="evidence" value="ECO:0007669"/>
    <property type="project" value="UniProtKB-KW"/>
</dbReference>
<evidence type="ECO:0000313" key="5">
    <source>
        <dbReference type="Proteomes" id="UP000297777"/>
    </source>
</evidence>
<feature type="zinc finger region" description="C3H1-type" evidence="1">
    <location>
        <begin position="138"/>
        <end position="165"/>
    </location>
</feature>
<protein>
    <recommendedName>
        <fullName evidence="3">C3H1-type domain-containing protein</fullName>
    </recommendedName>
</protein>
<feature type="compositionally biased region" description="Low complexity" evidence="2">
    <location>
        <begin position="547"/>
        <end position="571"/>
    </location>
</feature>
<evidence type="ECO:0000259" key="3">
    <source>
        <dbReference type="PROSITE" id="PS50103"/>
    </source>
</evidence>
<keyword evidence="1" id="KW-0863">Zinc-finger</keyword>
<dbReference type="Gene3D" id="4.10.1000.10">
    <property type="entry name" value="Zinc finger, CCCH-type"/>
    <property type="match status" value="1"/>
</dbReference>
<feature type="region of interest" description="Disordered" evidence="2">
    <location>
        <begin position="493"/>
        <end position="657"/>
    </location>
</feature>
<dbReference type="PROSITE" id="PS50103">
    <property type="entry name" value="ZF_C3H1"/>
    <property type="match status" value="1"/>
</dbReference>
<feature type="compositionally biased region" description="Polar residues" evidence="2">
    <location>
        <begin position="17"/>
        <end position="46"/>
    </location>
</feature>
<name>A0A4Z1EBL0_9HELO</name>
<feature type="region of interest" description="Disordered" evidence="2">
    <location>
        <begin position="345"/>
        <end position="388"/>
    </location>
</feature>
<dbReference type="SMART" id="SM00356">
    <property type="entry name" value="ZnF_C3H1"/>
    <property type="match status" value="1"/>
</dbReference>
<feature type="compositionally biased region" description="Basic and acidic residues" evidence="2">
    <location>
        <begin position="424"/>
        <end position="439"/>
    </location>
</feature>
<feature type="region of interest" description="Disordered" evidence="2">
    <location>
        <begin position="1"/>
        <end position="68"/>
    </location>
</feature>
<reference evidence="4 5" key="1">
    <citation type="submission" date="2017-12" db="EMBL/GenBank/DDBJ databases">
        <title>Comparative genomics of Botrytis spp.</title>
        <authorList>
            <person name="Valero-Jimenez C.A."/>
            <person name="Tapia P."/>
            <person name="Veloso J."/>
            <person name="Silva-Moreno E."/>
            <person name="Staats M."/>
            <person name="Valdes J.H."/>
            <person name="Van Kan J.A.L."/>
        </authorList>
    </citation>
    <scope>NUCLEOTIDE SEQUENCE [LARGE SCALE GENOMIC DNA]</scope>
    <source>
        <strain evidence="4 5">Bt9001</strain>
    </source>
</reference>
<dbReference type="EMBL" id="PQXH01000225">
    <property type="protein sequence ID" value="TGO08112.1"/>
    <property type="molecule type" value="Genomic_DNA"/>
</dbReference>
<sequence length="657" mass="69923">MDTMLGNGAPQPPQPQHMRNGSSSNTQYPRHMSTGSLNIPNGQSGPINGGSARADGVARSPPTRQNTGHVPCKFFRQVSKVPASNLLEMIELLIADGWELLGYLSRYVIQSEASPPVPSTNMSSIAGQACPFSHDLASTTDNVCKYFSKGNCKFGPKCANIHVLPDGRRINYNKNMPPMAPGLNIGGRINPDPYHGQGSALTTSFARAQGVPPSPYGQPYSPFAIQEDGFVPMIGRQQGIDIGIPTIEASYASHPGSNYGSPRDDIMDRFGGGLSPVAAKGLSVLDAPLPASFDSNGVSWIARHGKIASSVPTTFGIDSPPASSVGGGKPSDALRNLHSSAFGDDTRDRFHGIASSPPSEEYFGKRTMHSQRSTKPKMISASLPKGREEQDWGEAFNFEEDLLPESLNDLMTPAEKARRNSRAAYDESKPPRGFYDEIRSTSYTPSNDTPTKFGSPSNGSPSRWNAYFQSKPKEEEISRASVFGHVGSPLRNSLLHEGASPGSRTIARPNTSGDASSFIASPPRHTPLSMISQQLQRTRLSGTEPIGSGSSLLSSSSARTTTTPTSSSRSPFAADRQTSSSSIGGSGRFTTPIDEEQGDFVFNMEGMDDDERSQKKSSPWNIAGSDKSPSLAAIGGGRTIPTNKTNGSGIDGMFGGQ</sequence>
<dbReference type="AlphaFoldDB" id="A0A4Z1EBL0"/>
<dbReference type="OrthoDB" id="411372at2759"/>